<evidence type="ECO:0000256" key="5">
    <source>
        <dbReference type="ARBA" id="ARBA00022801"/>
    </source>
</evidence>
<dbReference type="RefSeq" id="WP_368652877.1">
    <property type="nucleotide sequence ID" value="NZ_CP162599.1"/>
</dbReference>
<keyword evidence="7" id="KW-0170">Cobalt</keyword>
<proteinExistence type="inferred from homology"/>
<dbReference type="NCBIfam" id="NF005373">
    <property type="entry name" value="PRK06915.1"/>
    <property type="match status" value="1"/>
</dbReference>
<protein>
    <submittedName>
        <fullName evidence="9">Peptidase</fullName>
    </submittedName>
</protein>
<dbReference type="Gene3D" id="3.40.630.10">
    <property type="entry name" value="Zn peptidases"/>
    <property type="match status" value="1"/>
</dbReference>
<comment type="similarity">
    <text evidence="3">Belongs to the peptidase M20A family.</text>
</comment>
<keyword evidence="6" id="KW-0862">Zinc</keyword>
<feature type="domain" description="Peptidase M20 dimerisation" evidence="8">
    <location>
        <begin position="201"/>
        <end position="313"/>
    </location>
</feature>
<sequence>MDVKERIYQWINENKDKNIERLRKMVNLDSTQGNEKDIQRLIVNYLEELEVKVDIWDLDGERLKENPYFYSNRETFENSPNVVGVLKGTGGGKSIILNGHVDVVPAGDIEQWNEPPYSGSIVDGKMYGRGVTDMKGGNIALLMVMEALQSLSIRLKGDVIFQSVVEEESGGAGTLDAILKGYQADVAIIPEPTDMKIFPKQQGSKWFRLIINGITAHGGTRYHGVSAIDKALVVNEYIRELEKIRNARITDPLYKNNPIPVPINIGRIEGGDWPSSVPDQVKLEGRIGIAPNEAIEEVENELEEWLEKLAEKDDWFKNHPVQVEWYGARWLPGEIDTEHPLMQSLVDNYKSIKGSKPEVSASPWGTDGGLLTKVANTPSLVFGPGITNLAHFPNEAIELESIFETAKIIAATVIDWCEVSNI</sequence>
<dbReference type="Pfam" id="PF01546">
    <property type="entry name" value="Peptidase_M20"/>
    <property type="match status" value="1"/>
</dbReference>
<dbReference type="PANTHER" id="PTHR43808:SF25">
    <property type="entry name" value="PEPTIDASE M20 DIMERISATION DOMAIN-CONTAINING PROTEIN"/>
    <property type="match status" value="1"/>
</dbReference>
<comment type="cofactor">
    <cofactor evidence="2">
        <name>Zn(2+)</name>
        <dbReference type="ChEBI" id="CHEBI:29105"/>
    </cofactor>
</comment>
<evidence type="ECO:0000256" key="7">
    <source>
        <dbReference type="ARBA" id="ARBA00023285"/>
    </source>
</evidence>
<dbReference type="NCBIfam" id="TIGR01910">
    <property type="entry name" value="DapE-ArgE"/>
    <property type="match status" value="1"/>
</dbReference>
<dbReference type="SUPFAM" id="SSF53187">
    <property type="entry name" value="Zn-dependent exopeptidases"/>
    <property type="match status" value="1"/>
</dbReference>
<evidence type="ECO:0000256" key="3">
    <source>
        <dbReference type="ARBA" id="ARBA00006247"/>
    </source>
</evidence>
<dbReference type="AlphaFoldDB" id="A0AB39HPI1"/>
<comment type="cofactor">
    <cofactor evidence="1">
        <name>Co(2+)</name>
        <dbReference type="ChEBI" id="CHEBI:48828"/>
    </cofactor>
</comment>
<accession>A0AB39HPI1</accession>
<dbReference type="InterPro" id="IPR050072">
    <property type="entry name" value="Peptidase_M20A"/>
</dbReference>
<dbReference type="InterPro" id="IPR036264">
    <property type="entry name" value="Bact_exopeptidase_dim_dom"/>
</dbReference>
<reference evidence="9" key="1">
    <citation type="submission" date="2024-07" db="EMBL/GenBank/DDBJ databases">
        <title>Halotolerant mesophilic bacterium Ornithinibacillus sp. 4-3, sp. nov., isolated from soil.</title>
        <authorList>
            <person name="Sidarenka A.V."/>
            <person name="Guliayeva D.E."/>
            <person name="Leanovich S.I."/>
            <person name="Hileuskaya K.S."/>
            <person name="Akhremchuk A.E."/>
            <person name="Sikolenko M.A."/>
            <person name="Valentovich L.N."/>
        </authorList>
    </citation>
    <scope>NUCLEOTIDE SEQUENCE</scope>
    <source>
        <strain evidence="9">4-3</strain>
    </source>
</reference>
<dbReference type="SUPFAM" id="SSF55031">
    <property type="entry name" value="Bacterial exopeptidase dimerisation domain"/>
    <property type="match status" value="1"/>
</dbReference>
<organism evidence="9">
    <name type="scientific">Ornithinibacillus sp. 4-3</name>
    <dbReference type="NCBI Taxonomy" id="3231488"/>
    <lineage>
        <taxon>Bacteria</taxon>
        <taxon>Bacillati</taxon>
        <taxon>Bacillota</taxon>
        <taxon>Bacilli</taxon>
        <taxon>Bacillales</taxon>
        <taxon>Bacillaceae</taxon>
        <taxon>Ornithinibacillus</taxon>
    </lineage>
</organism>
<evidence type="ECO:0000256" key="6">
    <source>
        <dbReference type="ARBA" id="ARBA00022833"/>
    </source>
</evidence>
<dbReference type="EMBL" id="CP162599">
    <property type="protein sequence ID" value="XDK32156.1"/>
    <property type="molecule type" value="Genomic_DNA"/>
</dbReference>
<evidence type="ECO:0000256" key="1">
    <source>
        <dbReference type="ARBA" id="ARBA00001941"/>
    </source>
</evidence>
<evidence type="ECO:0000256" key="4">
    <source>
        <dbReference type="ARBA" id="ARBA00022723"/>
    </source>
</evidence>
<dbReference type="Pfam" id="PF07687">
    <property type="entry name" value="M20_dimer"/>
    <property type="match status" value="1"/>
</dbReference>
<keyword evidence="4" id="KW-0479">Metal-binding</keyword>
<evidence type="ECO:0000259" key="8">
    <source>
        <dbReference type="Pfam" id="PF07687"/>
    </source>
</evidence>
<name>A0AB39HPI1_9BACI</name>
<dbReference type="PANTHER" id="PTHR43808">
    <property type="entry name" value="ACETYLORNITHINE DEACETYLASE"/>
    <property type="match status" value="1"/>
</dbReference>
<dbReference type="Gene3D" id="3.30.70.360">
    <property type="match status" value="1"/>
</dbReference>
<dbReference type="InterPro" id="IPR010182">
    <property type="entry name" value="ArgE/DapE"/>
</dbReference>
<keyword evidence="5" id="KW-0378">Hydrolase</keyword>
<gene>
    <name evidence="9" type="ORF">AB4Y30_14225</name>
</gene>
<evidence type="ECO:0000313" key="9">
    <source>
        <dbReference type="EMBL" id="XDK32156.1"/>
    </source>
</evidence>
<dbReference type="GO" id="GO:0046872">
    <property type="term" value="F:metal ion binding"/>
    <property type="evidence" value="ECO:0007669"/>
    <property type="project" value="UniProtKB-KW"/>
</dbReference>
<evidence type="ECO:0000256" key="2">
    <source>
        <dbReference type="ARBA" id="ARBA00001947"/>
    </source>
</evidence>
<dbReference type="InterPro" id="IPR002933">
    <property type="entry name" value="Peptidase_M20"/>
</dbReference>
<dbReference type="GO" id="GO:0016787">
    <property type="term" value="F:hydrolase activity"/>
    <property type="evidence" value="ECO:0007669"/>
    <property type="project" value="UniProtKB-KW"/>
</dbReference>
<dbReference type="InterPro" id="IPR011650">
    <property type="entry name" value="Peptidase_M20_dimer"/>
</dbReference>